<evidence type="ECO:0000256" key="1">
    <source>
        <dbReference type="ARBA" id="ARBA00005466"/>
    </source>
</evidence>
<dbReference type="PANTHER" id="PTHR42973">
    <property type="entry name" value="BINDING OXIDOREDUCTASE, PUTATIVE (AFU_ORTHOLOGUE AFUA_1G17690)-RELATED"/>
    <property type="match status" value="1"/>
</dbReference>
<dbReference type="AlphaFoldDB" id="A0A6A5TVN0"/>
<dbReference type="Gene3D" id="3.30.465.10">
    <property type="match status" value="1"/>
</dbReference>
<dbReference type="EMBL" id="ML976992">
    <property type="protein sequence ID" value="KAF1956090.1"/>
    <property type="molecule type" value="Genomic_DNA"/>
</dbReference>
<dbReference type="InterPro" id="IPR006094">
    <property type="entry name" value="Oxid_FAD_bind_N"/>
</dbReference>
<reference evidence="6" key="1">
    <citation type="journal article" date="2020" name="Stud. Mycol.">
        <title>101 Dothideomycetes genomes: a test case for predicting lifestyles and emergence of pathogens.</title>
        <authorList>
            <person name="Haridas S."/>
            <person name="Albert R."/>
            <person name="Binder M."/>
            <person name="Bloem J."/>
            <person name="Labutti K."/>
            <person name="Salamov A."/>
            <person name="Andreopoulos B."/>
            <person name="Baker S."/>
            <person name="Barry K."/>
            <person name="Bills G."/>
            <person name="Bluhm B."/>
            <person name="Cannon C."/>
            <person name="Castanera R."/>
            <person name="Culley D."/>
            <person name="Daum C."/>
            <person name="Ezra D."/>
            <person name="Gonzalez J."/>
            <person name="Henrissat B."/>
            <person name="Kuo A."/>
            <person name="Liang C."/>
            <person name="Lipzen A."/>
            <person name="Lutzoni F."/>
            <person name="Magnuson J."/>
            <person name="Mondo S."/>
            <person name="Nolan M."/>
            <person name="Ohm R."/>
            <person name="Pangilinan J."/>
            <person name="Park H.-J."/>
            <person name="Ramirez L."/>
            <person name="Alfaro M."/>
            <person name="Sun H."/>
            <person name="Tritt A."/>
            <person name="Yoshinaga Y."/>
            <person name="Zwiers L.-H."/>
            <person name="Turgeon B."/>
            <person name="Goodwin S."/>
            <person name="Spatafora J."/>
            <person name="Crous P."/>
            <person name="Grigoriev I."/>
        </authorList>
    </citation>
    <scope>NUCLEOTIDE SEQUENCE</scope>
    <source>
        <strain evidence="6">CBS 675.92</strain>
    </source>
</reference>
<dbReference type="GO" id="GO:0016491">
    <property type="term" value="F:oxidoreductase activity"/>
    <property type="evidence" value="ECO:0007669"/>
    <property type="project" value="UniProtKB-KW"/>
</dbReference>
<dbReference type="OrthoDB" id="2151789at2759"/>
<evidence type="ECO:0000259" key="5">
    <source>
        <dbReference type="PROSITE" id="PS51387"/>
    </source>
</evidence>
<organism evidence="6 7">
    <name type="scientific">Byssothecium circinans</name>
    <dbReference type="NCBI Taxonomy" id="147558"/>
    <lineage>
        <taxon>Eukaryota</taxon>
        <taxon>Fungi</taxon>
        <taxon>Dikarya</taxon>
        <taxon>Ascomycota</taxon>
        <taxon>Pezizomycotina</taxon>
        <taxon>Dothideomycetes</taxon>
        <taxon>Pleosporomycetidae</taxon>
        <taxon>Pleosporales</taxon>
        <taxon>Massarineae</taxon>
        <taxon>Massarinaceae</taxon>
        <taxon>Byssothecium</taxon>
    </lineage>
</organism>
<dbReference type="InterPro" id="IPR036318">
    <property type="entry name" value="FAD-bd_PCMH-like_sf"/>
</dbReference>
<comment type="similarity">
    <text evidence="1">Belongs to the oxygen-dependent FAD-linked oxidoreductase family.</text>
</comment>
<evidence type="ECO:0000256" key="4">
    <source>
        <dbReference type="ARBA" id="ARBA00023002"/>
    </source>
</evidence>
<keyword evidence="7" id="KW-1185">Reference proteome</keyword>
<dbReference type="PROSITE" id="PS51387">
    <property type="entry name" value="FAD_PCMH"/>
    <property type="match status" value="1"/>
</dbReference>
<gene>
    <name evidence="6" type="ORF">CC80DRAFT_472722</name>
</gene>
<dbReference type="InterPro" id="IPR016166">
    <property type="entry name" value="FAD-bd_PCMH"/>
</dbReference>
<dbReference type="Proteomes" id="UP000800035">
    <property type="component" value="Unassembled WGS sequence"/>
</dbReference>
<evidence type="ECO:0000313" key="7">
    <source>
        <dbReference type="Proteomes" id="UP000800035"/>
    </source>
</evidence>
<accession>A0A6A5TVN0</accession>
<keyword evidence="4" id="KW-0560">Oxidoreductase</keyword>
<evidence type="ECO:0000313" key="6">
    <source>
        <dbReference type="EMBL" id="KAF1956090.1"/>
    </source>
</evidence>
<evidence type="ECO:0000256" key="3">
    <source>
        <dbReference type="ARBA" id="ARBA00022827"/>
    </source>
</evidence>
<dbReference type="GO" id="GO:0071949">
    <property type="term" value="F:FAD binding"/>
    <property type="evidence" value="ECO:0007669"/>
    <property type="project" value="InterPro"/>
</dbReference>
<name>A0A6A5TVN0_9PLEO</name>
<sequence>MACEELLQSVLGEKVSLRGSDTYISSVNSYYYRSARQKPACVISPTSSEDVAAAIKVLVQYPDTKFAIRSGGHSPHPEVSNTDHGVTIDLSGLNSIEKSNESDDIYRVGAGTNWGAVYKLLDGVGRSALGSRELKVGVGGLSLGNYADFIANYGTSGGLSFFAPQRGWACDSVVNFEVVLASGEIVQANAKSHPDLFAAMKGSRSNFGIVTRMDIVTHLQGNFWGGAIMYTIDTEDAQLDAFHDLKSGNYDPYAQVELSFLYVGAAQSFFVSNNLWYLQDVESPRAFQRFANIQPQITNTMRKCNSTGFATELWDAQPKDQYAVYVTTTFRLSPTIMKKINTVWHSASQTLSSVPNILSVITYQQCPPIVETSTNALGFAQGSTPNEDLIIFIASLYWASDEDSEMVRTLAKNFMEEIEAAATEEGVLHPFKYVNYAATWQDPLKSYGVASLEKLEHAAHKYDPNGLFQKQALGFKL</sequence>
<proteinExistence type="inferred from homology"/>
<dbReference type="InterPro" id="IPR050416">
    <property type="entry name" value="FAD-linked_Oxidoreductase"/>
</dbReference>
<protein>
    <submittedName>
        <fullName evidence="6">FAD-binding domain-containing protein</fullName>
    </submittedName>
</protein>
<keyword evidence="3" id="KW-0274">FAD</keyword>
<keyword evidence="2" id="KW-0285">Flavoprotein</keyword>
<dbReference type="SUPFAM" id="SSF56176">
    <property type="entry name" value="FAD-binding/transporter-associated domain-like"/>
    <property type="match status" value="1"/>
</dbReference>
<evidence type="ECO:0000256" key="2">
    <source>
        <dbReference type="ARBA" id="ARBA00022630"/>
    </source>
</evidence>
<dbReference type="Pfam" id="PF01565">
    <property type="entry name" value="FAD_binding_4"/>
    <property type="match status" value="1"/>
</dbReference>
<dbReference type="PANTHER" id="PTHR42973:SF28">
    <property type="entry name" value="FAD-BINDING PCMH-TYPE DOMAIN-CONTAINING PROTEIN"/>
    <property type="match status" value="1"/>
</dbReference>
<dbReference type="InterPro" id="IPR016169">
    <property type="entry name" value="FAD-bd_PCMH_sub2"/>
</dbReference>
<feature type="domain" description="FAD-binding PCMH-type" evidence="5">
    <location>
        <begin position="35"/>
        <end position="220"/>
    </location>
</feature>